<dbReference type="RefSeq" id="WP_135470301.1">
    <property type="nucleotide sequence ID" value="NZ_CASGTF010000010.1"/>
</dbReference>
<keyword evidence="2" id="KW-0472">Membrane</keyword>
<keyword evidence="1" id="KW-0732">Signal</keyword>
<reference evidence="4 5" key="1">
    <citation type="submission" date="2019-02" db="EMBL/GenBank/DDBJ databases">
        <title>Isolation and identification of novel species under the genus Muribaculum.</title>
        <authorList>
            <person name="Miyake S."/>
            <person name="Ding Y."/>
            <person name="Low A."/>
            <person name="Soh M."/>
            <person name="Seedorf H."/>
        </authorList>
    </citation>
    <scope>NUCLEOTIDE SEQUENCE [LARGE SCALE GENOMIC DNA]</scope>
    <source>
        <strain evidence="4 5">TLL-A3</strain>
    </source>
</reference>
<dbReference type="Pfam" id="PF00497">
    <property type="entry name" value="SBP_bac_3"/>
    <property type="match status" value="1"/>
</dbReference>
<keyword evidence="2" id="KW-0812">Transmembrane</keyword>
<proteinExistence type="predicted"/>
<dbReference type="Gene3D" id="3.40.190.10">
    <property type="entry name" value="Periplasmic binding protein-like II"/>
    <property type="match status" value="2"/>
</dbReference>
<dbReference type="PANTHER" id="PTHR35936">
    <property type="entry name" value="MEMBRANE-BOUND LYTIC MUREIN TRANSGLYCOSYLASE F"/>
    <property type="match status" value="1"/>
</dbReference>
<evidence type="ECO:0000256" key="2">
    <source>
        <dbReference type="SAM" id="Phobius"/>
    </source>
</evidence>
<dbReference type="SUPFAM" id="SSF53850">
    <property type="entry name" value="Periplasmic binding protein-like II"/>
    <property type="match status" value="1"/>
</dbReference>
<evidence type="ECO:0000256" key="1">
    <source>
        <dbReference type="ARBA" id="ARBA00022729"/>
    </source>
</evidence>
<keyword evidence="5" id="KW-1185">Reference proteome</keyword>
<feature type="transmembrane region" description="Helical" evidence="2">
    <location>
        <begin position="12"/>
        <end position="32"/>
    </location>
</feature>
<dbReference type="InterPro" id="IPR001638">
    <property type="entry name" value="Solute-binding_3/MltF_N"/>
</dbReference>
<dbReference type="EMBL" id="SJSA01000001">
    <property type="protein sequence ID" value="TGG39612.1"/>
    <property type="molecule type" value="Genomic_DNA"/>
</dbReference>
<dbReference type="PANTHER" id="PTHR35936:SF19">
    <property type="entry name" value="AMINO-ACID-BINDING PROTEIN YXEM-RELATED"/>
    <property type="match status" value="1"/>
</dbReference>
<feature type="domain" description="Solute-binding protein family 3/N-terminal" evidence="3">
    <location>
        <begin position="50"/>
        <end position="272"/>
    </location>
</feature>
<gene>
    <name evidence="4" type="ORF">EZ315_02425</name>
</gene>
<protein>
    <submittedName>
        <fullName evidence="4">Transporter substrate-binding domain-containing protein</fullName>
    </submittedName>
</protein>
<dbReference type="Proteomes" id="UP000297635">
    <property type="component" value="Unassembled WGS sequence"/>
</dbReference>
<name>A0A4Z0V8B3_9BACT</name>
<evidence type="ECO:0000313" key="5">
    <source>
        <dbReference type="Proteomes" id="UP000297635"/>
    </source>
</evidence>
<evidence type="ECO:0000259" key="3">
    <source>
        <dbReference type="SMART" id="SM00062"/>
    </source>
</evidence>
<dbReference type="GeneID" id="82148631"/>
<comment type="caution">
    <text evidence="4">The sequence shown here is derived from an EMBL/GenBank/DDBJ whole genome shotgun (WGS) entry which is preliminary data.</text>
</comment>
<sequence>MNGHKGFLTPRRLLVVALAILSVGIIVTVRYINASGTHAGYEYERGRDDTINVAIAYSPMSLYRYGDTLAGFNYEMLRGMSAMYGDKVKYYPVSSVSESLDRLSDGVYDVLIADIPVTASLRQRFRFSEPVYIDRMVLVSRDTTVTTPLALAGKQVWVVAGSPAAERVGNLSREIGDSIIIHDSHKYSAEQLVMLVSAGDIPMAVVNEEVAHRLHEEYSDLHVDTKVSFSQFQSWIFNKRRTALADTLDAQIERFKLTPQYKELLDKWLDCE</sequence>
<dbReference type="AlphaFoldDB" id="A0A4Z0V8B3"/>
<dbReference type="SMART" id="SM00062">
    <property type="entry name" value="PBPb"/>
    <property type="match status" value="1"/>
</dbReference>
<evidence type="ECO:0000313" key="4">
    <source>
        <dbReference type="EMBL" id="TGG39612.1"/>
    </source>
</evidence>
<keyword evidence="2" id="KW-1133">Transmembrane helix</keyword>
<organism evidence="4 5">
    <name type="scientific">Duncaniella freteri</name>
    <dbReference type="NCBI Taxonomy" id="2530391"/>
    <lineage>
        <taxon>Bacteria</taxon>
        <taxon>Pseudomonadati</taxon>
        <taxon>Bacteroidota</taxon>
        <taxon>Bacteroidia</taxon>
        <taxon>Bacteroidales</taxon>
        <taxon>Muribaculaceae</taxon>
        <taxon>Duncaniella</taxon>
    </lineage>
</organism>
<accession>A0A4Z0V8B3</accession>